<comment type="caution">
    <text evidence="3">The sequence shown here is derived from an EMBL/GenBank/DDBJ whole genome shotgun (WGS) entry which is preliminary data.</text>
</comment>
<name>A0A090NH32_SHIDY</name>
<dbReference type="PANTHER" id="PTHR33420:SF9">
    <property type="entry name" value="MINOR FIMBRIAL SUBUNIT"/>
    <property type="match status" value="1"/>
</dbReference>
<dbReference type="SUPFAM" id="SSF49401">
    <property type="entry name" value="Bacterial adhesins"/>
    <property type="match status" value="1"/>
</dbReference>
<protein>
    <submittedName>
        <fullName evidence="3">FimF protein</fullName>
    </submittedName>
</protein>
<dbReference type="Gene3D" id="2.60.40.1090">
    <property type="entry name" value="Fimbrial-type adhesion domain"/>
    <property type="match status" value="1"/>
</dbReference>
<evidence type="ECO:0000256" key="1">
    <source>
        <dbReference type="SAM" id="SignalP"/>
    </source>
</evidence>
<dbReference type="PANTHER" id="PTHR33420">
    <property type="entry name" value="FIMBRIAL SUBUNIT ELFA-RELATED"/>
    <property type="match status" value="1"/>
</dbReference>
<dbReference type="InterPro" id="IPR036937">
    <property type="entry name" value="Adhesion_dom_fimbrial_sf"/>
</dbReference>
<proteinExistence type="predicted"/>
<dbReference type="InterPro" id="IPR008966">
    <property type="entry name" value="Adhesion_dom_sf"/>
</dbReference>
<dbReference type="InterPro" id="IPR050263">
    <property type="entry name" value="Bact_Fimbrial_Adh_Pro"/>
</dbReference>
<evidence type="ECO:0000313" key="4">
    <source>
        <dbReference type="Proteomes" id="UP000017944"/>
    </source>
</evidence>
<dbReference type="AlphaFoldDB" id="A0A090NH32"/>
<dbReference type="EMBL" id="AXUT01000158">
    <property type="protein sequence ID" value="ESU79505.1"/>
    <property type="molecule type" value="Genomic_DNA"/>
</dbReference>
<accession>A0A090NH32</accession>
<evidence type="ECO:0000313" key="3">
    <source>
        <dbReference type="EMBL" id="ESU79505.1"/>
    </source>
</evidence>
<sequence length="179" mass="19260">MNIKSLHSMKYALPVALMFAISWPSFAGDNNLHFTGHLLSKSCTLVVNGGLLAEVHFPVVSNRDLMVAGQSSRVPVVFQLKDCKGPSNYEVKVTLTGTEDSEQAGYLALDTSSAAQGVSIGMEKTDGTWVAINNTAGTTFTLNNGDNNINFNAWLQAKSGREVTLGEFTATMTATFEYL</sequence>
<dbReference type="GO" id="GO:0009289">
    <property type="term" value="C:pilus"/>
    <property type="evidence" value="ECO:0007669"/>
    <property type="project" value="InterPro"/>
</dbReference>
<evidence type="ECO:0000259" key="2">
    <source>
        <dbReference type="Pfam" id="PF00419"/>
    </source>
</evidence>
<dbReference type="PATRIC" id="fig|1401327.3.peg.1937"/>
<keyword evidence="1" id="KW-0732">Signal</keyword>
<dbReference type="InterPro" id="IPR000259">
    <property type="entry name" value="Adhesion_dom_fimbrial"/>
</dbReference>
<feature type="domain" description="Fimbrial-type adhesion" evidence="2">
    <location>
        <begin position="33"/>
        <end position="178"/>
    </location>
</feature>
<organism evidence="3 4">
    <name type="scientific">Shigella dysenteriae WRSd3</name>
    <dbReference type="NCBI Taxonomy" id="1401327"/>
    <lineage>
        <taxon>Bacteria</taxon>
        <taxon>Pseudomonadati</taxon>
        <taxon>Pseudomonadota</taxon>
        <taxon>Gammaproteobacteria</taxon>
        <taxon>Enterobacterales</taxon>
        <taxon>Enterobacteriaceae</taxon>
        <taxon>Shigella</taxon>
    </lineage>
</organism>
<dbReference type="Pfam" id="PF00419">
    <property type="entry name" value="Fimbrial"/>
    <property type="match status" value="1"/>
</dbReference>
<dbReference type="GO" id="GO:0043709">
    <property type="term" value="P:cell adhesion involved in single-species biofilm formation"/>
    <property type="evidence" value="ECO:0007669"/>
    <property type="project" value="TreeGrafter"/>
</dbReference>
<gene>
    <name evidence="3" type="ORF">WRSd3_02091</name>
</gene>
<feature type="signal peptide" evidence="1">
    <location>
        <begin position="1"/>
        <end position="27"/>
    </location>
</feature>
<feature type="chain" id="PRO_5001860499" evidence="1">
    <location>
        <begin position="28"/>
        <end position="179"/>
    </location>
</feature>
<reference evidence="3 4" key="1">
    <citation type="submission" date="2013-10" db="EMBL/GenBank/DDBJ databases">
        <title>Draft genomes and the virulence plasmids of Sd1617 vaccine constructs: WRSd3 and WRSd5.</title>
        <authorList>
            <person name="Aksomboon Vongsawan A."/>
            <person name="Venkatesan M.M."/>
            <person name="Vaisvil B."/>
            <person name="Emel G."/>
            <person name="Kepatral V."/>
            <person name="Sethabutr O."/>
            <person name="Serichantalergs O."/>
            <person name="Mason C."/>
        </authorList>
    </citation>
    <scope>NUCLEOTIDE SEQUENCE [LARGE SCALE GENOMIC DNA]</scope>
    <source>
        <strain evidence="3 4">WRSd3</strain>
    </source>
</reference>
<dbReference type="Proteomes" id="UP000017944">
    <property type="component" value="Unassembled WGS sequence"/>
</dbReference>